<gene>
    <name evidence="1" type="ORF">LTR97_012537</name>
</gene>
<sequence length="162" mass="18056">MCQLCAIKDIAAKETWPKPLVSSIKDLDFLIETAHTDFEDNKAACADKTTIPTSLLEVLRLLATSLQELENDRVKWWTDPKKREQRKRLEATCQTESLTKLQKINNTTSDTIEAMSARLGTFVKWSLSMNGGVWDLMHFDKVQTGGEAKAAKGEKGAAVVEA</sequence>
<evidence type="ECO:0000313" key="2">
    <source>
        <dbReference type="Proteomes" id="UP001310594"/>
    </source>
</evidence>
<accession>A0AAN7VWR0</accession>
<name>A0AAN7VWR0_9PEZI</name>
<proteinExistence type="predicted"/>
<protein>
    <submittedName>
        <fullName evidence="1">Uncharacterized protein</fullName>
    </submittedName>
</protein>
<evidence type="ECO:0000313" key="1">
    <source>
        <dbReference type="EMBL" id="KAK5690053.1"/>
    </source>
</evidence>
<dbReference type="Proteomes" id="UP001310594">
    <property type="component" value="Unassembled WGS sequence"/>
</dbReference>
<organism evidence="1 2">
    <name type="scientific">Elasticomyces elasticus</name>
    <dbReference type="NCBI Taxonomy" id="574655"/>
    <lineage>
        <taxon>Eukaryota</taxon>
        <taxon>Fungi</taxon>
        <taxon>Dikarya</taxon>
        <taxon>Ascomycota</taxon>
        <taxon>Pezizomycotina</taxon>
        <taxon>Dothideomycetes</taxon>
        <taxon>Dothideomycetidae</taxon>
        <taxon>Mycosphaerellales</taxon>
        <taxon>Teratosphaeriaceae</taxon>
        <taxon>Elasticomyces</taxon>
    </lineage>
</organism>
<reference evidence="1" key="1">
    <citation type="submission" date="2023-08" db="EMBL/GenBank/DDBJ databases">
        <title>Black Yeasts Isolated from many extreme environments.</title>
        <authorList>
            <person name="Coleine C."/>
            <person name="Stajich J.E."/>
            <person name="Selbmann L."/>
        </authorList>
    </citation>
    <scope>NUCLEOTIDE SEQUENCE</scope>
    <source>
        <strain evidence="1">CCFEE 5810</strain>
    </source>
</reference>
<dbReference type="EMBL" id="JAVRQU010000027">
    <property type="protein sequence ID" value="KAK5690053.1"/>
    <property type="molecule type" value="Genomic_DNA"/>
</dbReference>
<dbReference type="AlphaFoldDB" id="A0AAN7VWR0"/>
<comment type="caution">
    <text evidence="1">The sequence shown here is derived from an EMBL/GenBank/DDBJ whole genome shotgun (WGS) entry which is preliminary data.</text>
</comment>